<evidence type="ECO:0000313" key="1">
    <source>
        <dbReference type="EMBL" id="KAG6632079.1"/>
    </source>
</evidence>
<comment type="caution">
    <text evidence="1">The sequence shown here is derived from an EMBL/GenBank/DDBJ whole genome shotgun (WGS) entry which is preliminary data.</text>
</comment>
<proteinExistence type="predicted"/>
<sequence>MQTHDANTRLHFSRHLTTLHCRQLWVSLSSLPPFLPHVATSTHSPEVISYATWGGWNTTG</sequence>
<protein>
    <submittedName>
        <fullName evidence="1">Uncharacterized protein</fullName>
    </submittedName>
</protein>
<keyword evidence="2" id="KW-1185">Reference proteome</keyword>
<accession>A0A8T1NKD3</accession>
<reference evidence="1" key="1">
    <citation type="submission" date="2020-12" db="EMBL/GenBank/DDBJ databases">
        <title>WGS assembly of Carya illinoinensis cv. Pawnee.</title>
        <authorList>
            <person name="Platts A."/>
            <person name="Shu S."/>
            <person name="Wright S."/>
            <person name="Barry K."/>
            <person name="Edger P."/>
            <person name="Pires J.C."/>
            <person name="Schmutz J."/>
        </authorList>
    </citation>
    <scope>NUCLEOTIDE SEQUENCE</scope>
    <source>
        <tissue evidence="1">Leaf</tissue>
    </source>
</reference>
<dbReference type="Proteomes" id="UP000811609">
    <property type="component" value="Chromosome 13"/>
</dbReference>
<name>A0A8T1NKD3_CARIL</name>
<dbReference type="AlphaFoldDB" id="A0A8T1NKD3"/>
<organism evidence="1 2">
    <name type="scientific">Carya illinoinensis</name>
    <name type="common">Pecan</name>
    <dbReference type="NCBI Taxonomy" id="32201"/>
    <lineage>
        <taxon>Eukaryota</taxon>
        <taxon>Viridiplantae</taxon>
        <taxon>Streptophyta</taxon>
        <taxon>Embryophyta</taxon>
        <taxon>Tracheophyta</taxon>
        <taxon>Spermatophyta</taxon>
        <taxon>Magnoliopsida</taxon>
        <taxon>eudicotyledons</taxon>
        <taxon>Gunneridae</taxon>
        <taxon>Pentapetalae</taxon>
        <taxon>rosids</taxon>
        <taxon>fabids</taxon>
        <taxon>Fagales</taxon>
        <taxon>Juglandaceae</taxon>
        <taxon>Carya</taxon>
    </lineage>
</organism>
<evidence type="ECO:0000313" key="2">
    <source>
        <dbReference type="Proteomes" id="UP000811609"/>
    </source>
</evidence>
<gene>
    <name evidence="1" type="ORF">CIPAW_13G134000</name>
</gene>
<dbReference type="EMBL" id="CM031821">
    <property type="protein sequence ID" value="KAG6632079.1"/>
    <property type="molecule type" value="Genomic_DNA"/>
</dbReference>